<keyword evidence="4" id="KW-0819">tRNA processing</keyword>
<dbReference type="PANTHER" id="PTHR14344">
    <property type="entry name" value="WD REPEAT PROTEIN"/>
    <property type="match status" value="1"/>
</dbReference>
<evidence type="ECO:0000256" key="2">
    <source>
        <dbReference type="ARBA" id="ARBA00022490"/>
    </source>
</evidence>
<evidence type="ECO:0000313" key="8">
    <source>
        <dbReference type="EMBL" id="TKA62622.1"/>
    </source>
</evidence>
<dbReference type="Pfam" id="PF00400">
    <property type="entry name" value="WD40"/>
    <property type="match status" value="1"/>
</dbReference>
<evidence type="ECO:0000256" key="1">
    <source>
        <dbReference type="ARBA" id="ARBA00004496"/>
    </source>
</evidence>
<dbReference type="GO" id="GO:0005737">
    <property type="term" value="C:cytoplasm"/>
    <property type="evidence" value="ECO:0007669"/>
    <property type="project" value="UniProtKB-SubCell"/>
</dbReference>
<reference evidence="8 10" key="1">
    <citation type="submission" date="2017-03" db="EMBL/GenBank/DDBJ databases">
        <title>Genomes of endolithic fungi from Antarctica.</title>
        <authorList>
            <person name="Coleine C."/>
            <person name="Masonjones S."/>
            <person name="Stajich J.E."/>
        </authorList>
    </citation>
    <scope>NUCLEOTIDE SEQUENCE [LARGE SCALE GENOMIC DNA]</scope>
    <source>
        <strain evidence="8 10">CCFEE 5187</strain>
    </source>
</reference>
<dbReference type="InterPro" id="IPR011047">
    <property type="entry name" value="Quinoprotein_ADH-like_sf"/>
</dbReference>
<dbReference type="EMBL" id="NAJN01001075">
    <property type="protein sequence ID" value="TKA65961.1"/>
    <property type="molecule type" value="Genomic_DNA"/>
</dbReference>
<dbReference type="Gene3D" id="2.130.10.10">
    <property type="entry name" value="YVTN repeat-like/Quinoprotein amine dehydrogenase"/>
    <property type="match status" value="3"/>
</dbReference>
<protein>
    <submittedName>
        <fullName evidence="8">Uncharacterized protein</fullName>
    </submittedName>
</protein>
<gene>
    <name evidence="9" type="ORF">B0A49_09313</name>
    <name evidence="8" type="ORF">B0A49_11045</name>
</gene>
<feature type="compositionally biased region" description="Basic and acidic residues" evidence="7">
    <location>
        <begin position="154"/>
        <end position="171"/>
    </location>
</feature>
<dbReference type="OrthoDB" id="5594999at2759"/>
<name>A0A4U0WI09_9PEZI</name>
<dbReference type="Proteomes" id="UP000308768">
    <property type="component" value="Unassembled WGS sequence"/>
</dbReference>
<dbReference type="InterPro" id="IPR015943">
    <property type="entry name" value="WD40/YVTN_repeat-like_dom_sf"/>
</dbReference>
<dbReference type="InterPro" id="IPR036322">
    <property type="entry name" value="WD40_repeat_dom_sf"/>
</dbReference>
<evidence type="ECO:0000256" key="6">
    <source>
        <dbReference type="ARBA" id="ARBA00038255"/>
    </source>
</evidence>
<accession>A0A4U0WI09</accession>
<comment type="subcellular location">
    <subcellularLocation>
        <location evidence="1">Cytoplasm</location>
    </subcellularLocation>
</comment>
<dbReference type="SMART" id="SM00320">
    <property type="entry name" value="WD40"/>
    <property type="match status" value="5"/>
</dbReference>
<dbReference type="EMBL" id="NAJN01001531">
    <property type="protein sequence ID" value="TKA62622.1"/>
    <property type="molecule type" value="Genomic_DNA"/>
</dbReference>
<evidence type="ECO:0000256" key="5">
    <source>
        <dbReference type="ARBA" id="ARBA00022737"/>
    </source>
</evidence>
<keyword evidence="5" id="KW-0677">Repeat</keyword>
<dbReference type="SUPFAM" id="SSF50998">
    <property type="entry name" value="Quinoprotein alcohol dehydrogenase-like"/>
    <property type="match status" value="1"/>
</dbReference>
<dbReference type="GO" id="GO:0030488">
    <property type="term" value="P:tRNA methylation"/>
    <property type="evidence" value="ECO:0007669"/>
    <property type="project" value="TreeGrafter"/>
</dbReference>
<dbReference type="InterPro" id="IPR051973">
    <property type="entry name" value="tRNA_Anticodon_Mtase-Reg"/>
</dbReference>
<dbReference type="AlphaFoldDB" id="A0A4U0WI09"/>
<proteinExistence type="inferred from homology"/>
<feature type="region of interest" description="Disordered" evidence="7">
    <location>
        <begin position="147"/>
        <end position="207"/>
    </location>
</feature>
<evidence type="ECO:0000313" key="9">
    <source>
        <dbReference type="EMBL" id="TKA65961.1"/>
    </source>
</evidence>
<evidence type="ECO:0000313" key="10">
    <source>
        <dbReference type="Proteomes" id="UP000308768"/>
    </source>
</evidence>
<evidence type="ECO:0000256" key="4">
    <source>
        <dbReference type="ARBA" id="ARBA00022694"/>
    </source>
</evidence>
<sequence>MAGGSHDKETGFGSNPVTALDQQCLALSTRSHDSRVWSVRFVSPEETAENAPLATIISAGEDATCRTWQLSAVAATENPGPAFRIQHIGTSAHHAGKNIWSLAVHGNEQVATGGADGRIVLASMTTNEECAADSVSRQEEWTLEEALSTVSARAEPRETREVSGLDNKRSSVDLAQGSAEAHPSRHIADAPAEAPETKKKKTKKSPKPTFDSFRTYAFVSEKSILATTSAGVVMLATMENRGLRWQELGQNSDLRGYSVTTGVNSMGIGLLAGTDGSLYYYDDRTEQLQSIVTRQDGKTSAILAEPVVSAEGDQEALSVVHTTPFGPHVEGVHIEPATDTLVFYGFRSKQFVVYNENNDEEIMAVECGGAHRNWSFNPTPKWTGGTFVWTKASKLNLVSQPEAAHRTYSTHGQLIATGAEDTDVRISAYDTRSRKGFRCLRILRKHVTGVQKLQWSQDGRHLFSCGGFEEFFVWRVRSVPAIGVGVVCESVCPPGVERPDLRIMSFSAWQEEAAVAGADAELERDAEFLITMAYSDSTVKIFRYTSTPARKHWQLLLTGNYLTSCLTQSAYLLQSPHFVLATTSTDGHLALWTLGAPLTHSRDAAAVVVPRAAAWQVRLRIHQSTIKCMAEHLVDANTWLLVTGGDDNALALTRIDSIDREIERATLPVPSAHAAAVTALAVIPGLQEPVQGRRHLRVVTSSNDQRIKVWAVSVDPNRRGVDGIAVEKVHDIFTPVADVSSMEVMEDDGSGARVLLCGVGMDLWRLSG</sequence>
<keyword evidence="10" id="KW-1185">Reference proteome</keyword>
<dbReference type="InterPro" id="IPR001680">
    <property type="entry name" value="WD40_rpt"/>
</dbReference>
<evidence type="ECO:0000256" key="3">
    <source>
        <dbReference type="ARBA" id="ARBA00022574"/>
    </source>
</evidence>
<keyword evidence="2" id="KW-0963">Cytoplasm</keyword>
<organism evidence="8 10">
    <name type="scientific">Cryomyces minteri</name>
    <dbReference type="NCBI Taxonomy" id="331657"/>
    <lineage>
        <taxon>Eukaryota</taxon>
        <taxon>Fungi</taxon>
        <taxon>Dikarya</taxon>
        <taxon>Ascomycota</taxon>
        <taxon>Pezizomycotina</taxon>
        <taxon>Dothideomycetes</taxon>
        <taxon>Dothideomycetes incertae sedis</taxon>
        <taxon>Cryomyces</taxon>
    </lineage>
</organism>
<comment type="similarity">
    <text evidence="6">Belongs to the WD repeat WDR6 family.</text>
</comment>
<comment type="caution">
    <text evidence="8">The sequence shown here is derived from an EMBL/GenBank/DDBJ whole genome shotgun (WGS) entry which is preliminary data.</text>
</comment>
<dbReference type="STRING" id="331657.A0A4U0WI09"/>
<keyword evidence="3" id="KW-0853">WD repeat</keyword>
<evidence type="ECO:0000256" key="7">
    <source>
        <dbReference type="SAM" id="MobiDB-lite"/>
    </source>
</evidence>
<dbReference type="SUPFAM" id="SSF50978">
    <property type="entry name" value="WD40 repeat-like"/>
    <property type="match status" value="1"/>
</dbReference>
<dbReference type="PANTHER" id="PTHR14344:SF3">
    <property type="entry name" value="WD REPEAT-CONTAINING PROTEIN 6"/>
    <property type="match status" value="1"/>
</dbReference>